<sequence>MSYKSKIQAALLRYEELCILSEDDELFLHSHGQAAQRSSFLPGIKQRLPSFIFRMTWNEEPEQALRVQHLKKKFYFHFQDYVDLIIWKVPNIYTFKTSFIESQYYCGWIVKLGISAQTPDW</sequence>
<dbReference type="GO" id="GO:0005634">
    <property type="term" value="C:nucleus"/>
    <property type="evidence" value="ECO:0007669"/>
    <property type="project" value="TreeGrafter"/>
</dbReference>
<dbReference type="PANTHER" id="PTHR13374">
    <property type="entry name" value="DET1 HOMOLOG DE-ETIOLATED-1 HOMOLOG"/>
    <property type="match status" value="1"/>
</dbReference>
<dbReference type="Pfam" id="PF09737">
    <property type="entry name" value="Det1"/>
    <property type="match status" value="1"/>
</dbReference>
<organism evidence="1 2">
    <name type="scientific">Triticum urartu</name>
    <name type="common">Red wild einkorn</name>
    <name type="synonym">Crithodium urartu</name>
    <dbReference type="NCBI Taxonomy" id="4572"/>
    <lineage>
        <taxon>Eukaryota</taxon>
        <taxon>Viridiplantae</taxon>
        <taxon>Streptophyta</taxon>
        <taxon>Embryophyta</taxon>
        <taxon>Tracheophyta</taxon>
        <taxon>Spermatophyta</taxon>
        <taxon>Magnoliopsida</taxon>
        <taxon>Liliopsida</taxon>
        <taxon>Poales</taxon>
        <taxon>Poaceae</taxon>
        <taxon>BOP clade</taxon>
        <taxon>Pooideae</taxon>
        <taxon>Triticodae</taxon>
        <taxon>Triticeae</taxon>
        <taxon>Triticinae</taxon>
        <taxon>Triticum</taxon>
    </lineage>
</organism>
<name>A0A8R7Q5K7_TRIUA</name>
<dbReference type="GO" id="GO:0031625">
    <property type="term" value="F:ubiquitin protein ligase binding"/>
    <property type="evidence" value="ECO:0007669"/>
    <property type="project" value="TreeGrafter"/>
</dbReference>
<dbReference type="InterPro" id="IPR019138">
    <property type="entry name" value="De-etiolated_protein_1_Det1"/>
</dbReference>
<dbReference type="GO" id="GO:0016567">
    <property type="term" value="P:protein ubiquitination"/>
    <property type="evidence" value="ECO:0007669"/>
    <property type="project" value="TreeGrafter"/>
</dbReference>
<dbReference type="EnsemblPlants" id="TuG1812G0400002279.01.T02">
    <property type="protein sequence ID" value="TuG1812G0400002279.01.T02"/>
    <property type="gene ID" value="TuG1812G0400002279.01"/>
</dbReference>
<reference evidence="2" key="1">
    <citation type="journal article" date="2013" name="Nature">
        <title>Draft genome of the wheat A-genome progenitor Triticum urartu.</title>
        <authorList>
            <person name="Ling H.Q."/>
            <person name="Zhao S."/>
            <person name="Liu D."/>
            <person name="Wang J."/>
            <person name="Sun H."/>
            <person name="Zhang C."/>
            <person name="Fan H."/>
            <person name="Li D."/>
            <person name="Dong L."/>
            <person name="Tao Y."/>
            <person name="Gao C."/>
            <person name="Wu H."/>
            <person name="Li Y."/>
            <person name="Cui Y."/>
            <person name="Guo X."/>
            <person name="Zheng S."/>
            <person name="Wang B."/>
            <person name="Yu K."/>
            <person name="Liang Q."/>
            <person name="Yang W."/>
            <person name="Lou X."/>
            <person name="Chen J."/>
            <person name="Feng M."/>
            <person name="Jian J."/>
            <person name="Zhang X."/>
            <person name="Luo G."/>
            <person name="Jiang Y."/>
            <person name="Liu J."/>
            <person name="Wang Z."/>
            <person name="Sha Y."/>
            <person name="Zhang B."/>
            <person name="Wu H."/>
            <person name="Tang D."/>
            <person name="Shen Q."/>
            <person name="Xue P."/>
            <person name="Zou S."/>
            <person name="Wang X."/>
            <person name="Liu X."/>
            <person name="Wang F."/>
            <person name="Yang Y."/>
            <person name="An X."/>
            <person name="Dong Z."/>
            <person name="Zhang K."/>
            <person name="Zhang X."/>
            <person name="Luo M.C."/>
            <person name="Dvorak J."/>
            <person name="Tong Y."/>
            <person name="Wang J."/>
            <person name="Yang H."/>
            <person name="Li Z."/>
            <person name="Wang D."/>
            <person name="Zhang A."/>
            <person name="Wang J."/>
        </authorList>
    </citation>
    <scope>NUCLEOTIDE SEQUENCE</scope>
    <source>
        <strain evidence="2">cv. G1812</strain>
    </source>
</reference>
<dbReference type="Proteomes" id="UP000015106">
    <property type="component" value="Chromosome 4"/>
</dbReference>
<reference evidence="1" key="2">
    <citation type="submission" date="2018-03" db="EMBL/GenBank/DDBJ databases">
        <title>The Triticum urartu genome reveals the dynamic nature of wheat genome evolution.</title>
        <authorList>
            <person name="Ling H."/>
            <person name="Ma B."/>
            <person name="Shi X."/>
            <person name="Liu H."/>
            <person name="Dong L."/>
            <person name="Sun H."/>
            <person name="Cao Y."/>
            <person name="Gao Q."/>
            <person name="Zheng S."/>
            <person name="Li Y."/>
            <person name="Yu Y."/>
            <person name="Du H."/>
            <person name="Qi M."/>
            <person name="Li Y."/>
            <person name="Yu H."/>
            <person name="Cui Y."/>
            <person name="Wang N."/>
            <person name="Chen C."/>
            <person name="Wu H."/>
            <person name="Zhao Y."/>
            <person name="Zhang J."/>
            <person name="Li Y."/>
            <person name="Zhou W."/>
            <person name="Zhang B."/>
            <person name="Hu W."/>
            <person name="Eijk M."/>
            <person name="Tang J."/>
            <person name="Witsenboer H."/>
            <person name="Zhao S."/>
            <person name="Li Z."/>
            <person name="Zhang A."/>
            <person name="Wang D."/>
            <person name="Liang C."/>
        </authorList>
    </citation>
    <scope>NUCLEOTIDE SEQUENCE [LARGE SCALE GENOMIC DNA]</scope>
    <source>
        <strain evidence="1">cv. G1812</strain>
    </source>
</reference>
<dbReference type="PANTHER" id="PTHR13374:SF3">
    <property type="entry name" value="DET1 HOMOLOG"/>
    <property type="match status" value="1"/>
</dbReference>
<dbReference type="Gramene" id="TuG1812G0400002279.01.T02">
    <property type="protein sequence ID" value="TuG1812G0400002279.01.T02"/>
    <property type="gene ID" value="TuG1812G0400002279.01"/>
</dbReference>
<dbReference type="GO" id="GO:0032436">
    <property type="term" value="P:positive regulation of proteasomal ubiquitin-dependent protein catabolic process"/>
    <property type="evidence" value="ECO:0007669"/>
    <property type="project" value="TreeGrafter"/>
</dbReference>
<dbReference type="Gramene" id="TuG1812G0400002279.01.T01">
    <property type="protein sequence ID" value="TuG1812G0400002279.01.T01"/>
    <property type="gene ID" value="TuG1812G0400002279.01"/>
</dbReference>
<reference evidence="1" key="3">
    <citation type="submission" date="2022-06" db="UniProtKB">
        <authorList>
            <consortium name="EnsemblPlants"/>
        </authorList>
    </citation>
    <scope>IDENTIFICATION</scope>
</reference>
<proteinExistence type="predicted"/>
<evidence type="ECO:0000313" key="2">
    <source>
        <dbReference type="Proteomes" id="UP000015106"/>
    </source>
</evidence>
<dbReference type="EnsemblPlants" id="TuG1812G0400002279.01.T01">
    <property type="protein sequence ID" value="TuG1812G0400002279.01.T01"/>
    <property type="gene ID" value="TuG1812G0400002279.01"/>
</dbReference>
<accession>A0A8R7Q5K7</accession>
<evidence type="ECO:0000313" key="1">
    <source>
        <dbReference type="EnsemblPlants" id="TuG1812G0400002279.01.T02"/>
    </source>
</evidence>
<protein>
    <submittedName>
        <fullName evidence="1">Uncharacterized protein</fullName>
    </submittedName>
</protein>
<dbReference type="GO" id="GO:1990756">
    <property type="term" value="F:ubiquitin-like ligase-substrate adaptor activity"/>
    <property type="evidence" value="ECO:0007669"/>
    <property type="project" value="TreeGrafter"/>
</dbReference>
<dbReference type="AlphaFoldDB" id="A0A8R7Q5K7"/>
<keyword evidence="2" id="KW-1185">Reference proteome</keyword>
<dbReference type="GO" id="GO:0031461">
    <property type="term" value="C:cullin-RING ubiquitin ligase complex"/>
    <property type="evidence" value="ECO:0007669"/>
    <property type="project" value="TreeGrafter"/>
</dbReference>